<evidence type="ECO:0000256" key="1">
    <source>
        <dbReference type="SAM" id="MobiDB-lite"/>
    </source>
</evidence>
<comment type="caution">
    <text evidence="2">The sequence shown here is derived from an EMBL/GenBank/DDBJ whole genome shotgun (WGS) entry which is preliminary data.</text>
</comment>
<dbReference type="EMBL" id="BLLF01008441">
    <property type="protein sequence ID" value="GFH33382.1"/>
    <property type="molecule type" value="Genomic_DNA"/>
</dbReference>
<name>A0A6A0AKS4_HAELA</name>
<organism evidence="2 3">
    <name type="scientific">Haematococcus lacustris</name>
    <name type="common">Green alga</name>
    <name type="synonym">Haematococcus pluvialis</name>
    <dbReference type="NCBI Taxonomy" id="44745"/>
    <lineage>
        <taxon>Eukaryota</taxon>
        <taxon>Viridiplantae</taxon>
        <taxon>Chlorophyta</taxon>
        <taxon>core chlorophytes</taxon>
        <taxon>Chlorophyceae</taxon>
        <taxon>CS clade</taxon>
        <taxon>Chlamydomonadales</taxon>
        <taxon>Haematococcaceae</taxon>
        <taxon>Haematococcus</taxon>
    </lineage>
</organism>
<gene>
    <name evidence="2" type="ORF">HaLaN_32748</name>
</gene>
<protein>
    <submittedName>
        <fullName evidence="2">Uncharacterized protein</fullName>
    </submittedName>
</protein>
<keyword evidence="3" id="KW-1185">Reference proteome</keyword>
<dbReference type="AlphaFoldDB" id="A0A6A0AKS4"/>
<proteinExistence type="predicted"/>
<feature type="non-terminal residue" evidence="2">
    <location>
        <position position="1"/>
    </location>
</feature>
<sequence>MALDAKQAGGVSHIANPHHVRGRPWGEASAACAALRNKRVDMKTVGPRDKAELAALKGQLAKQRAAAGLDNDLPNSFANALLQVIPDAVT</sequence>
<reference evidence="2 3" key="1">
    <citation type="submission" date="2020-02" db="EMBL/GenBank/DDBJ databases">
        <title>Draft genome sequence of Haematococcus lacustris strain NIES-144.</title>
        <authorList>
            <person name="Morimoto D."/>
            <person name="Nakagawa S."/>
            <person name="Yoshida T."/>
            <person name="Sawayama S."/>
        </authorList>
    </citation>
    <scope>NUCLEOTIDE SEQUENCE [LARGE SCALE GENOMIC DNA]</scope>
    <source>
        <strain evidence="2 3">NIES-144</strain>
    </source>
</reference>
<evidence type="ECO:0000313" key="2">
    <source>
        <dbReference type="EMBL" id="GFH33382.1"/>
    </source>
</evidence>
<accession>A0A6A0AKS4</accession>
<feature type="non-terminal residue" evidence="2">
    <location>
        <position position="90"/>
    </location>
</feature>
<evidence type="ECO:0000313" key="3">
    <source>
        <dbReference type="Proteomes" id="UP000485058"/>
    </source>
</evidence>
<dbReference type="Proteomes" id="UP000485058">
    <property type="component" value="Unassembled WGS sequence"/>
</dbReference>
<feature type="region of interest" description="Disordered" evidence="1">
    <location>
        <begin position="1"/>
        <end position="27"/>
    </location>
</feature>